<dbReference type="RefSeq" id="WP_041351860.1">
    <property type="nucleotide sequence ID" value="NC_007294.1"/>
</dbReference>
<gene>
    <name evidence="1" type="ordered locus">MS53_0692</name>
</gene>
<accession>A4Q7Z6</accession>
<dbReference type="eggNOG" id="ENOG50346H8">
    <property type="taxonomic scope" value="Bacteria"/>
</dbReference>
<dbReference type="EMBL" id="AE017245">
    <property type="protein sequence ID" value="ABP00368.1"/>
    <property type="molecule type" value="Genomic_DNA"/>
</dbReference>
<evidence type="ECO:0000313" key="2">
    <source>
        <dbReference type="Proteomes" id="UP000000549"/>
    </source>
</evidence>
<dbReference type="KEGG" id="msy:MS53_0692"/>
<keyword evidence="2" id="KW-1185">Reference proteome</keyword>
<dbReference type="STRING" id="262723.MS53_0692"/>
<reference evidence="1 2" key="1">
    <citation type="journal article" date="2005" name="J. Bacteriol.">
        <title>Swine and poultry pathogens: the complete genome sequences of two strains of Mycoplasma hyopneumoniae and a strain of Mycoplasma synoviae.</title>
        <authorList>
            <person name="Vasconcelos A.T."/>
            <person name="Ferreira H.B."/>
            <person name="Bizarro C.V."/>
            <person name="Bonatto S.L."/>
            <person name="Carvalho M.O."/>
            <person name="Pinto P.M."/>
            <person name="Almeida D.F."/>
            <person name="Almeida L.G."/>
            <person name="Almeida R."/>
            <person name="Alves-Filho L."/>
            <person name="Assuncao E.N."/>
            <person name="Azevedo V.A."/>
            <person name="Bogo M.R."/>
            <person name="Brigido M.M."/>
            <person name="Brocchi M."/>
            <person name="Burity H.A."/>
            <person name="Camargo A.A."/>
            <person name="Camargo S.S."/>
            <person name="Carepo M.S."/>
            <person name="Carraro D.M."/>
            <person name="de Mattos Cascardo J.C."/>
            <person name="Castro L.A."/>
            <person name="Cavalcanti G."/>
            <person name="Chemale G."/>
            <person name="Collevatti R.G."/>
            <person name="Cunha C.W."/>
            <person name="Dallagiovanna B."/>
            <person name="Dambros B.P."/>
            <person name="Dellagostin O.A."/>
            <person name="Falcao C."/>
            <person name="Fantinatti-Garboggini F."/>
            <person name="Felipe M.S."/>
            <person name="Fiorentin L."/>
            <person name="Franco G.R."/>
            <person name="Freitas N.S."/>
            <person name="Frias D."/>
            <person name="Grangeiro T.B."/>
            <person name="Grisard E.C."/>
            <person name="Guimaraes C.T."/>
            <person name="Hungria M."/>
            <person name="Jardim S.N."/>
            <person name="Krieger M.A."/>
            <person name="Laurino J.P."/>
            <person name="Lima L.F."/>
            <person name="Lopes M.I."/>
            <person name="Loreto E.L."/>
            <person name="Madeira H.M."/>
            <person name="Manfio G.P."/>
            <person name="Maranhao A.Q."/>
            <person name="Martinkovics C.T."/>
            <person name="Medeiros S.R."/>
            <person name="Moreira M.A."/>
            <person name="Neiva M."/>
            <person name="Ramalho-Neto C.E."/>
            <person name="Nicolas M.F."/>
            <person name="Oliveira S.C."/>
            <person name="Paixao R.F."/>
            <person name="Pedrosa F.O."/>
            <person name="Pena S.D."/>
            <person name="Pereira M."/>
            <person name="Pereira-Ferrari L."/>
            <person name="Piffer I."/>
            <person name="Pinto L.S."/>
            <person name="Potrich D.P."/>
            <person name="Salim A.C."/>
            <person name="Santos F.R."/>
            <person name="Schmitt R."/>
            <person name="Schneider M.P."/>
            <person name="Schrank A."/>
            <person name="Schrank I.S."/>
            <person name="Schuck A.F."/>
            <person name="Seuanez H.N."/>
            <person name="Silva D.W."/>
            <person name="Silva R."/>
            <person name="Silva S.C."/>
            <person name="Soares C.M."/>
            <person name="Souza K.R."/>
            <person name="Souza R.C."/>
            <person name="Staats C.C."/>
            <person name="Steffens M.B."/>
            <person name="Teixeira S.M."/>
            <person name="Urmenyi T.P."/>
            <person name="Vainstein M.H."/>
            <person name="Zuccherato L.W."/>
            <person name="Simpson A.J."/>
            <person name="Zaha A."/>
        </authorList>
    </citation>
    <scope>NUCLEOTIDE SEQUENCE [LARGE SCALE GENOMIC DNA]</scope>
    <source>
        <strain evidence="1 2">53</strain>
    </source>
</reference>
<evidence type="ECO:0000313" key="1">
    <source>
        <dbReference type="EMBL" id="ABP00368.1"/>
    </source>
</evidence>
<dbReference type="AlphaFoldDB" id="A4Q7Z6"/>
<organism evidence="1 2">
    <name type="scientific">Mycoplasmopsis synoviae (strain 53)</name>
    <name type="common">Mycoplasma synoviae</name>
    <dbReference type="NCBI Taxonomy" id="262723"/>
    <lineage>
        <taxon>Bacteria</taxon>
        <taxon>Bacillati</taxon>
        <taxon>Mycoplasmatota</taxon>
        <taxon>Mycoplasmoidales</taxon>
        <taxon>Metamycoplasmataceae</taxon>
        <taxon>Mycoplasmopsis</taxon>
    </lineage>
</organism>
<sequence>MNKFINLIQNYKNKINEISKANLNDDQKELIIETLEYYSLKENCTEAKLKNLYNLLIQRIKIGFTFDAAPGTISDAISYLEKNEKLSFNNDFSKPRNQLIIGENFDALNNLLLVERERRIRLWSNLYRSTL</sequence>
<protein>
    <submittedName>
        <fullName evidence="1">Uncharacterized protein</fullName>
    </submittedName>
</protein>
<proteinExistence type="predicted"/>
<dbReference type="Proteomes" id="UP000000549">
    <property type="component" value="Chromosome"/>
</dbReference>
<dbReference type="HOGENOM" id="CLU_144759_0_0_14"/>
<name>A4Q7Z6_MYCS5</name>